<dbReference type="NCBIfam" id="NF010200">
    <property type="entry name" value="PRK13674.1-1"/>
    <property type="match status" value="1"/>
</dbReference>
<comment type="similarity">
    <text evidence="2">Belongs to the GTP cyclohydrolase IV family.</text>
</comment>
<dbReference type="InterPro" id="IPR003801">
    <property type="entry name" value="GTP_cyclohydrolase_FolE2/MptA"/>
</dbReference>
<evidence type="ECO:0000256" key="1">
    <source>
        <dbReference type="ARBA" id="ARBA00022801"/>
    </source>
</evidence>
<dbReference type="HAMAP" id="MF_01527_B">
    <property type="entry name" value="GTP_cyclohydrol_B"/>
    <property type="match status" value="1"/>
</dbReference>
<dbReference type="InterPro" id="IPR022838">
    <property type="entry name" value="GTP_cyclohydrolase_FolE2"/>
</dbReference>
<dbReference type="PANTHER" id="PTHR36445">
    <property type="entry name" value="GTP CYCLOHYDROLASE MPTA"/>
    <property type="match status" value="1"/>
</dbReference>
<evidence type="ECO:0000313" key="4">
    <source>
        <dbReference type="Proteomes" id="UP000777002"/>
    </source>
</evidence>
<dbReference type="EMBL" id="JACJKX010000001">
    <property type="protein sequence ID" value="MBM6927670.1"/>
    <property type="molecule type" value="Genomic_DNA"/>
</dbReference>
<dbReference type="Gene3D" id="3.10.270.10">
    <property type="entry name" value="Urate Oxidase"/>
    <property type="match status" value="1"/>
</dbReference>
<comment type="catalytic activity">
    <reaction evidence="2">
        <text>GTP + H2O = 7,8-dihydroneopterin 3'-triphosphate + formate + H(+)</text>
        <dbReference type="Rhea" id="RHEA:17473"/>
        <dbReference type="ChEBI" id="CHEBI:15377"/>
        <dbReference type="ChEBI" id="CHEBI:15378"/>
        <dbReference type="ChEBI" id="CHEBI:15740"/>
        <dbReference type="ChEBI" id="CHEBI:37565"/>
        <dbReference type="ChEBI" id="CHEBI:58462"/>
        <dbReference type="EC" id="3.5.4.16"/>
    </reaction>
</comment>
<comment type="function">
    <text evidence="2">Converts GTP to 7,8-dihydroneopterin triphosphate.</text>
</comment>
<reference evidence="3 4" key="1">
    <citation type="journal article" date="2021" name="Sci. Rep.">
        <title>The distribution of antibiotic resistance genes in chicken gut microbiota commensals.</title>
        <authorList>
            <person name="Juricova H."/>
            <person name="Matiasovicova J."/>
            <person name="Kubasova T."/>
            <person name="Cejkova D."/>
            <person name="Rychlik I."/>
        </authorList>
    </citation>
    <scope>NUCLEOTIDE SEQUENCE [LARGE SCALE GENOMIC DNA]</scope>
    <source>
        <strain evidence="3 4">An562</strain>
    </source>
</reference>
<name>A0ABS2GPF8_9BURK</name>
<keyword evidence="1 2" id="KW-0378">Hydrolase</keyword>
<comment type="caution">
    <text evidence="3">The sequence shown here is derived from an EMBL/GenBank/DDBJ whole genome shotgun (WGS) entry which is preliminary data.</text>
</comment>
<sequence>MNTNTLSNNNLPDVQSSADPRNIAIEYVGVRGVELPITVASESGIQPTVAQIGMYVALPAEHKGTHMSRFLGLLKEHNRALCRETLVELMQDMLEALESNAGCIDFDFPFFVKKHAPVSKLECLMNYRVHYRVEHKNGKTFVTQTVTVPVTSLCPCSKEISLYGAHNQRSHVTIAARLKGDLSLERQIRYAEESASCELWSRLKRVDEKYVTEKAYENPKFVEDLVRDVAVALNSDKNIEAYRVQAENFESIHNHSAYAQITNGLE</sequence>
<evidence type="ECO:0000313" key="3">
    <source>
        <dbReference type="EMBL" id="MBM6927670.1"/>
    </source>
</evidence>
<gene>
    <name evidence="2" type="primary">folE2</name>
    <name evidence="3" type="ORF">H5985_00040</name>
</gene>
<comment type="pathway">
    <text evidence="2">Cofactor biosynthesis; 7,8-dihydroneopterin triphosphate biosynthesis; 7,8-dihydroneopterin triphosphate from GTP: step 1/1.</text>
</comment>
<dbReference type="PANTHER" id="PTHR36445:SF1">
    <property type="entry name" value="GTP CYCLOHYDROLASE MPTA"/>
    <property type="match status" value="1"/>
</dbReference>
<feature type="site" description="May be catalytically important" evidence="2">
    <location>
        <position position="154"/>
    </location>
</feature>
<dbReference type="EC" id="3.5.4.16" evidence="2"/>
<keyword evidence="4" id="KW-1185">Reference proteome</keyword>
<proteinExistence type="inferred from homology"/>
<evidence type="ECO:0000256" key="2">
    <source>
        <dbReference type="HAMAP-Rule" id="MF_01527"/>
    </source>
</evidence>
<protein>
    <recommendedName>
        <fullName evidence="2">GTP cyclohydrolase FolE2</fullName>
        <ecNumber evidence="2">3.5.4.16</ecNumber>
    </recommendedName>
</protein>
<dbReference type="Pfam" id="PF02649">
    <property type="entry name" value="GCHY-1"/>
    <property type="match status" value="1"/>
</dbReference>
<organism evidence="3 4">
    <name type="scientific">Parasutterella secunda</name>
    <dbReference type="NCBI Taxonomy" id="626947"/>
    <lineage>
        <taxon>Bacteria</taxon>
        <taxon>Pseudomonadati</taxon>
        <taxon>Pseudomonadota</taxon>
        <taxon>Betaproteobacteria</taxon>
        <taxon>Burkholderiales</taxon>
        <taxon>Sutterellaceae</taxon>
        <taxon>Parasutterella</taxon>
    </lineage>
</organism>
<dbReference type="Proteomes" id="UP000777002">
    <property type="component" value="Unassembled WGS sequence"/>
</dbReference>
<accession>A0ABS2GPF8</accession>
<dbReference type="RefSeq" id="WP_205049274.1">
    <property type="nucleotide sequence ID" value="NZ_JACJKX010000001.1"/>
</dbReference>